<accession>A0ABQ3KED2</accession>
<evidence type="ECO:0000256" key="1">
    <source>
        <dbReference type="ARBA" id="ARBA00004442"/>
    </source>
</evidence>
<dbReference type="Proteomes" id="UP000632154">
    <property type="component" value="Unassembled WGS sequence"/>
</dbReference>
<reference evidence="9" key="1">
    <citation type="journal article" date="2019" name="Int. J. Syst. Evol. Microbiol.">
        <title>The Global Catalogue of Microorganisms (GCM) 10K type strain sequencing project: providing services to taxonomists for standard genome sequencing and annotation.</title>
        <authorList>
            <consortium name="The Broad Institute Genomics Platform"/>
            <consortium name="The Broad Institute Genome Sequencing Center for Infectious Disease"/>
            <person name="Wu L."/>
            <person name="Ma J."/>
        </authorList>
    </citation>
    <scope>NUCLEOTIDE SEQUENCE [LARGE SCALE GENOMIC DNA]</scope>
    <source>
        <strain evidence="9">CGMCC 1.18439</strain>
    </source>
</reference>
<dbReference type="SUPFAM" id="SSF56954">
    <property type="entry name" value="Outer membrane efflux proteins (OEP)"/>
    <property type="match status" value="1"/>
</dbReference>
<evidence type="ECO:0000256" key="2">
    <source>
        <dbReference type="ARBA" id="ARBA00022452"/>
    </source>
</evidence>
<gene>
    <name evidence="8" type="ORF">GCM10017783_25340</name>
</gene>
<dbReference type="EMBL" id="BNAL01000057">
    <property type="protein sequence ID" value="GHG12086.1"/>
    <property type="molecule type" value="Genomic_DNA"/>
</dbReference>
<evidence type="ECO:0000256" key="7">
    <source>
        <dbReference type="SAM" id="SignalP"/>
    </source>
</evidence>
<evidence type="ECO:0000313" key="8">
    <source>
        <dbReference type="EMBL" id="GHG12086.1"/>
    </source>
</evidence>
<keyword evidence="7" id="KW-0732">Signal</keyword>
<organism evidence="8 9">
    <name type="scientific">Deinococcus piscis</name>
    <dbReference type="NCBI Taxonomy" id="394230"/>
    <lineage>
        <taxon>Bacteria</taxon>
        <taxon>Thermotogati</taxon>
        <taxon>Deinococcota</taxon>
        <taxon>Deinococci</taxon>
        <taxon>Deinococcales</taxon>
        <taxon>Deinococcaceae</taxon>
        <taxon>Deinococcus</taxon>
    </lineage>
</organism>
<feature type="signal peptide" evidence="7">
    <location>
        <begin position="1"/>
        <end position="26"/>
    </location>
</feature>
<protein>
    <recommendedName>
        <fullName evidence="10">Outer membrane efflux protein</fullName>
    </recommendedName>
</protein>
<dbReference type="PANTHER" id="PTHR30026:SF20">
    <property type="entry name" value="OUTER MEMBRANE PROTEIN TOLC"/>
    <property type="match status" value="1"/>
</dbReference>
<comment type="subcellular location">
    <subcellularLocation>
        <location evidence="1">Cell outer membrane</location>
    </subcellularLocation>
</comment>
<keyword evidence="6" id="KW-0175">Coiled coil</keyword>
<feature type="coiled-coil region" evidence="6">
    <location>
        <begin position="142"/>
        <end position="169"/>
    </location>
</feature>
<evidence type="ECO:0000313" key="9">
    <source>
        <dbReference type="Proteomes" id="UP000632154"/>
    </source>
</evidence>
<feature type="chain" id="PRO_5045434166" description="Outer membrane efflux protein" evidence="7">
    <location>
        <begin position="27"/>
        <end position="338"/>
    </location>
</feature>
<evidence type="ECO:0000256" key="4">
    <source>
        <dbReference type="ARBA" id="ARBA00023136"/>
    </source>
</evidence>
<keyword evidence="9" id="KW-1185">Reference proteome</keyword>
<evidence type="ECO:0000256" key="5">
    <source>
        <dbReference type="ARBA" id="ARBA00023237"/>
    </source>
</evidence>
<keyword evidence="4" id="KW-0472">Membrane</keyword>
<evidence type="ECO:0008006" key="10">
    <source>
        <dbReference type="Google" id="ProtNLM"/>
    </source>
</evidence>
<evidence type="ECO:0000256" key="6">
    <source>
        <dbReference type="SAM" id="Coils"/>
    </source>
</evidence>
<dbReference type="InterPro" id="IPR051906">
    <property type="entry name" value="TolC-like"/>
</dbReference>
<evidence type="ECO:0000256" key="3">
    <source>
        <dbReference type="ARBA" id="ARBA00022692"/>
    </source>
</evidence>
<proteinExistence type="predicted"/>
<keyword evidence="2" id="KW-1134">Transmembrane beta strand</keyword>
<keyword evidence="3" id="KW-0812">Transmembrane</keyword>
<dbReference type="RefSeq" id="WP_189644122.1">
    <property type="nucleotide sequence ID" value="NZ_BNAL01000057.1"/>
</dbReference>
<dbReference type="PANTHER" id="PTHR30026">
    <property type="entry name" value="OUTER MEMBRANE PROTEIN TOLC"/>
    <property type="match status" value="1"/>
</dbReference>
<sequence>MSIAICKGALLVASLALLGTLTGAQAAYGTAELTGPALAQAVSVQLAQGELTQARAEVTRLASDPLALRPARMAAQARADEAAANLRLSELQVRAALAAELAALSAAEYGLRLAKVQAEMAQIGRSAAQVRFDAGAATALDLETARAEANNAAAAVAQAETALKAAQDAVERRTGQLPRQGLKLSDPPSLSALNMALQHHPRMIKARAALAQAELDLTVKSTDLSAAVEVQAAQAAVLAARSAVADTQLSLESALTAAWQEYQTVVSAVAPAARTASTAAEQAHVQQQRFGSGLISKQVLLKSQLDALQAESELDRRRAAAESALAALSVAANTKAWN</sequence>
<name>A0ABQ3KED2_9DEIO</name>
<keyword evidence="5" id="KW-0998">Cell outer membrane</keyword>
<comment type="caution">
    <text evidence="8">The sequence shown here is derived from an EMBL/GenBank/DDBJ whole genome shotgun (WGS) entry which is preliminary data.</text>
</comment>
<dbReference type="Gene3D" id="1.20.1600.10">
    <property type="entry name" value="Outer membrane efflux proteins (OEP)"/>
    <property type="match status" value="2"/>
</dbReference>